<evidence type="ECO:0000259" key="2">
    <source>
        <dbReference type="Pfam" id="PF24883"/>
    </source>
</evidence>
<feature type="domain" description="Nephrocystin 3-like N-terminal" evidence="2">
    <location>
        <begin position="75"/>
        <end position="123"/>
    </location>
</feature>
<accession>A0A166P908</accession>
<reference evidence="3 4" key="1">
    <citation type="journal article" date="2016" name="Mol. Biol. Evol.">
        <title>Comparative Genomics of Early-Diverging Mushroom-Forming Fungi Provides Insights into the Origins of Lignocellulose Decay Capabilities.</title>
        <authorList>
            <person name="Nagy L.G."/>
            <person name="Riley R."/>
            <person name="Tritt A."/>
            <person name="Adam C."/>
            <person name="Daum C."/>
            <person name="Floudas D."/>
            <person name="Sun H."/>
            <person name="Yadav J.S."/>
            <person name="Pangilinan J."/>
            <person name="Larsson K.H."/>
            <person name="Matsuura K."/>
            <person name="Barry K."/>
            <person name="Labutti K."/>
            <person name="Kuo R."/>
            <person name="Ohm R.A."/>
            <person name="Bhattacharya S.S."/>
            <person name="Shirouzu T."/>
            <person name="Yoshinaga Y."/>
            <person name="Martin F.M."/>
            <person name="Grigoriev I.V."/>
            <person name="Hibbett D.S."/>
        </authorList>
    </citation>
    <scope>NUCLEOTIDE SEQUENCE [LARGE SCALE GENOMIC DNA]</scope>
    <source>
        <strain evidence="3 4">CBS 109695</strain>
    </source>
</reference>
<name>A0A166P908_9AGAM</name>
<dbReference type="PANTHER" id="PTHR10039:SF16">
    <property type="entry name" value="GPI INOSITOL-DEACYLASE"/>
    <property type="match status" value="1"/>
</dbReference>
<dbReference type="OrthoDB" id="7464126at2759"/>
<evidence type="ECO:0000313" key="3">
    <source>
        <dbReference type="EMBL" id="KZP25847.1"/>
    </source>
</evidence>
<dbReference type="AlphaFoldDB" id="A0A166P908"/>
<dbReference type="Proteomes" id="UP000076532">
    <property type="component" value="Unassembled WGS sequence"/>
</dbReference>
<dbReference type="InterPro" id="IPR027417">
    <property type="entry name" value="P-loop_NTPase"/>
</dbReference>
<dbReference type="EMBL" id="KV417518">
    <property type="protein sequence ID" value="KZP25847.1"/>
    <property type="molecule type" value="Genomic_DNA"/>
</dbReference>
<keyword evidence="1" id="KW-0677">Repeat</keyword>
<evidence type="ECO:0000256" key="1">
    <source>
        <dbReference type="ARBA" id="ARBA00022737"/>
    </source>
</evidence>
<proteinExistence type="predicted"/>
<protein>
    <recommendedName>
        <fullName evidence="2">Nephrocystin 3-like N-terminal domain-containing protein</fullName>
    </recommendedName>
</protein>
<dbReference type="SUPFAM" id="SSF52540">
    <property type="entry name" value="P-loop containing nucleoside triphosphate hydrolases"/>
    <property type="match status" value="1"/>
</dbReference>
<dbReference type="Pfam" id="PF24883">
    <property type="entry name" value="NPHP3_N"/>
    <property type="match status" value="1"/>
</dbReference>
<gene>
    <name evidence="3" type="ORF">FIBSPDRAFT_949965</name>
</gene>
<organism evidence="3 4">
    <name type="scientific">Athelia psychrophila</name>
    <dbReference type="NCBI Taxonomy" id="1759441"/>
    <lineage>
        <taxon>Eukaryota</taxon>
        <taxon>Fungi</taxon>
        <taxon>Dikarya</taxon>
        <taxon>Basidiomycota</taxon>
        <taxon>Agaricomycotina</taxon>
        <taxon>Agaricomycetes</taxon>
        <taxon>Agaricomycetidae</taxon>
        <taxon>Atheliales</taxon>
        <taxon>Atheliaceae</taxon>
        <taxon>Athelia</taxon>
    </lineage>
</organism>
<dbReference type="InterPro" id="IPR056884">
    <property type="entry name" value="NPHP3-like_N"/>
</dbReference>
<evidence type="ECO:0000313" key="4">
    <source>
        <dbReference type="Proteomes" id="UP000076532"/>
    </source>
</evidence>
<dbReference type="STRING" id="436010.A0A166P908"/>
<sequence>MPSYSAASSFNTSRISGNASVINAGHDVNIYNVDSSDEEKEIEKKKKDKEICHWLAAPDPTANYYAAREIHHTQTGLWFIHDEKFARWKKISNSPLWLSGSPGCGKTIISSCVIEELDRHCQDQASRRLFVPRRVGTGTCPTPTSNPLYCAV</sequence>
<keyword evidence="4" id="KW-1185">Reference proteome</keyword>
<dbReference type="PANTHER" id="PTHR10039">
    <property type="entry name" value="AMELOGENIN"/>
    <property type="match status" value="1"/>
</dbReference>